<dbReference type="PIRSF" id="PIRSF001434">
    <property type="entry name" value="CGS"/>
    <property type="match status" value="1"/>
</dbReference>
<evidence type="ECO:0000256" key="1">
    <source>
        <dbReference type="ARBA" id="ARBA00001933"/>
    </source>
</evidence>
<dbReference type="CDD" id="cd00614">
    <property type="entry name" value="CGS_like"/>
    <property type="match status" value="1"/>
</dbReference>
<dbReference type="InterPro" id="IPR015424">
    <property type="entry name" value="PyrdxlP-dep_Trfase"/>
</dbReference>
<dbReference type="SUPFAM" id="SSF53383">
    <property type="entry name" value="PLP-dependent transferases"/>
    <property type="match status" value="1"/>
</dbReference>
<evidence type="ECO:0000256" key="4">
    <source>
        <dbReference type="SAM" id="MobiDB-lite"/>
    </source>
</evidence>
<dbReference type="PANTHER" id="PTHR11808">
    <property type="entry name" value="TRANS-SULFURATION ENZYME FAMILY MEMBER"/>
    <property type="match status" value="1"/>
</dbReference>
<sequence length="440" mass="47209">MKDEADLSGAAPRRRPRPDVTEVGGRRLRPATLMMGHGFDPALSEGSLKPPIFLTSTFVFENAAAGKRHFEGVTGRRPGGAEGLVYSRFNGPNQEIAEHRLSVWEDAEEALIFSSGMSAIATLLLTFVQPGDVIVHSGPLYAATETLIGRILGRFGVQWLDFPAGATPEQIEEVIARAKSMGRVSLIYLESPANPTNALVDVEAVAAVRNALFGDAPSDEGRPPIAIDNTFLGPLWSKPLDHGADLSIYSLTKYAGGHSDLVAGGVVGAKALVDPIRMMRNTIGTITDPHSAWMLLRSLETLELRMSRAGENAEKVCNWLRDRPQVETVGYLGFLTEGRQADIYRRHCTGAGSTFSLYLKGGEKEAFAFLDALKIAHLAVSLGGTETLASAPAAMTHLSVPDDRKQALGITDNLVRISIGVEDPDDLIADFDQALAAIGK</sequence>
<dbReference type="Gene3D" id="3.40.640.10">
    <property type="entry name" value="Type I PLP-dependent aspartate aminotransferase-like (Major domain)"/>
    <property type="match status" value="1"/>
</dbReference>
<dbReference type="PANTHER" id="PTHR11808:SF86">
    <property type="entry name" value="METHIONINE GAMMA-LYASE"/>
    <property type="match status" value="1"/>
</dbReference>
<feature type="region of interest" description="Disordered" evidence="4">
    <location>
        <begin position="1"/>
        <end position="27"/>
    </location>
</feature>
<gene>
    <name evidence="5" type="ORF">RQX22_09980</name>
</gene>
<evidence type="ECO:0000313" key="6">
    <source>
        <dbReference type="Proteomes" id="UP001259572"/>
    </source>
</evidence>
<comment type="caution">
    <text evidence="5">The sequence shown here is derived from an EMBL/GenBank/DDBJ whole genome shotgun (WGS) entry which is preliminary data.</text>
</comment>
<comment type="similarity">
    <text evidence="3">Belongs to the trans-sulfuration enzymes family.</text>
</comment>
<protein>
    <submittedName>
        <fullName evidence="5">Cystathionine gamma-synthase family protein</fullName>
    </submittedName>
</protein>
<dbReference type="Pfam" id="PF01053">
    <property type="entry name" value="Cys_Met_Meta_PP"/>
    <property type="match status" value="1"/>
</dbReference>
<dbReference type="RefSeq" id="WP_315726042.1">
    <property type="nucleotide sequence ID" value="NZ_JAVUPU010000004.1"/>
</dbReference>
<dbReference type="Gene3D" id="3.90.1150.10">
    <property type="entry name" value="Aspartate Aminotransferase, domain 1"/>
    <property type="match status" value="1"/>
</dbReference>
<evidence type="ECO:0000256" key="3">
    <source>
        <dbReference type="RuleBase" id="RU362118"/>
    </source>
</evidence>
<dbReference type="InterPro" id="IPR015421">
    <property type="entry name" value="PyrdxlP-dep_Trfase_major"/>
</dbReference>
<dbReference type="EMBL" id="JAVUPU010000004">
    <property type="protein sequence ID" value="MDT9599278.1"/>
    <property type="molecule type" value="Genomic_DNA"/>
</dbReference>
<comment type="cofactor">
    <cofactor evidence="1 3">
        <name>pyridoxal 5'-phosphate</name>
        <dbReference type="ChEBI" id="CHEBI:597326"/>
    </cofactor>
</comment>
<dbReference type="NCBIfam" id="NF005455">
    <property type="entry name" value="PRK07049.1"/>
    <property type="match status" value="1"/>
</dbReference>
<proteinExistence type="inferred from homology"/>
<reference evidence="5 6" key="1">
    <citation type="submission" date="2023-05" db="EMBL/GenBank/DDBJ databases">
        <authorList>
            <person name="Guo Y."/>
        </authorList>
    </citation>
    <scope>NUCLEOTIDE SEQUENCE [LARGE SCALE GENOMIC DNA]</scope>
    <source>
        <strain evidence="5 6">GR2756</strain>
    </source>
</reference>
<organism evidence="5 6">
    <name type="scientific">Sphingosinicella rhizophila</name>
    <dbReference type="NCBI Taxonomy" id="3050082"/>
    <lineage>
        <taxon>Bacteria</taxon>
        <taxon>Pseudomonadati</taxon>
        <taxon>Pseudomonadota</taxon>
        <taxon>Alphaproteobacteria</taxon>
        <taxon>Sphingomonadales</taxon>
        <taxon>Sphingosinicellaceae</taxon>
        <taxon>Sphingosinicella</taxon>
    </lineage>
</organism>
<evidence type="ECO:0000256" key="2">
    <source>
        <dbReference type="ARBA" id="ARBA00022898"/>
    </source>
</evidence>
<dbReference type="Proteomes" id="UP001259572">
    <property type="component" value="Unassembled WGS sequence"/>
</dbReference>
<dbReference type="InterPro" id="IPR015422">
    <property type="entry name" value="PyrdxlP-dep_Trfase_small"/>
</dbReference>
<accession>A0ABU3Q8H1</accession>
<dbReference type="InterPro" id="IPR000277">
    <property type="entry name" value="Cys/Met-Metab_PyrdxlP-dep_enz"/>
</dbReference>
<evidence type="ECO:0000313" key="5">
    <source>
        <dbReference type="EMBL" id="MDT9599278.1"/>
    </source>
</evidence>
<keyword evidence="6" id="KW-1185">Reference proteome</keyword>
<keyword evidence="2 3" id="KW-0663">Pyridoxal phosphate</keyword>
<name>A0ABU3Q8H1_9SPHN</name>